<dbReference type="Proteomes" id="UP000541610">
    <property type="component" value="Unassembled WGS sequence"/>
</dbReference>
<proteinExistence type="predicted"/>
<accession>A0A7J6N979</accession>
<name>A0A7J6N979_PEROL</name>
<gene>
    <name evidence="1" type="ORF">FOZ60_013472</name>
</gene>
<comment type="caution">
    <text evidence="1">The sequence shown here is derived from an EMBL/GenBank/DDBJ whole genome shotgun (WGS) entry which is preliminary data.</text>
</comment>
<protein>
    <submittedName>
        <fullName evidence="1">Uncharacterized protein</fullName>
    </submittedName>
</protein>
<dbReference type="EMBL" id="JABANP010000606">
    <property type="protein sequence ID" value="KAF4680458.1"/>
    <property type="molecule type" value="Genomic_DNA"/>
</dbReference>
<organism evidence="1 2">
    <name type="scientific">Perkinsus olseni</name>
    <name type="common">Perkinsus atlanticus</name>
    <dbReference type="NCBI Taxonomy" id="32597"/>
    <lineage>
        <taxon>Eukaryota</taxon>
        <taxon>Sar</taxon>
        <taxon>Alveolata</taxon>
        <taxon>Perkinsozoa</taxon>
        <taxon>Perkinsea</taxon>
        <taxon>Perkinsida</taxon>
        <taxon>Perkinsidae</taxon>
        <taxon>Perkinsus</taxon>
    </lineage>
</organism>
<dbReference type="AlphaFoldDB" id="A0A7J6N979"/>
<evidence type="ECO:0000313" key="1">
    <source>
        <dbReference type="EMBL" id="KAF4680458.1"/>
    </source>
</evidence>
<reference evidence="1 2" key="1">
    <citation type="submission" date="2020-04" db="EMBL/GenBank/DDBJ databases">
        <title>Perkinsus olseni comparative genomics.</title>
        <authorList>
            <person name="Bogema D.R."/>
        </authorList>
    </citation>
    <scope>NUCLEOTIDE SEQUENCE [LARGE SCALE GENOMIC DNA]</scope>
    <source>
        <strain evidence="1">00978-12</strain>
    </source>
</reference>
<evidence type="ECO:0000313" key="2">
    <source>
        <dbReference type="Proteomes" id="UP000541610"/>
    </source>
</evidence>
<sequence length="102" mass="12015">MEFPCKCFHGIQLYYSGGRLSGVVAAHVSTTTNVHFLVYCRFLLRRRRHFWWHWKDDQPPLNPIYSRLAKYPVKLTAQQEQQYDQELSSWISSGWLIPGSSP</sequence>